<name>A0A438DDY8_VITVI</name>
<evidence type="ECO:0000313" key="4">
    <source>
        <dbReference type="EMBL" id="RVW33695.1"/>
    </source>
</evidence>
<dbReference type="SUPFAM" id="SSF47769">
    <property type="entry name" value="SAM/Pointed domain"/>
    <property type="match status" value="1"/>
</dbReference>
<gene>
    <name evidence="4" type="ORF">CK203_105877</name>
</gene>
<protein>
    <recommendedName>
        <fullName evidence="3">SAM domain-containing protein</fullName>
    </recommendedName>
</protein>
<dbReference type="AlphaFoldDB" id="A0A438DDY8"/>
<reference evidence="4 5" key="1">
    <citation type="journal article" date="2018" name="PLoS Genet.">
        <title>Population sequencing reveals clonal diversity and ancestral inbreeding in the grapevine cultivar Chardonnay.</title>
        <authorList>
            <person name="Roach M.J."/>
            <person name="Johnson D.L."/>
            <person name="Bohlmann J."/>
            <person name="van Vuuren H.J."/>
            <person name="Jones S.J."/>
            <person name="Pretorius I.S."/>
            <person name="Schmidt S.A."/>
            <person name="Borneman A.R."/>
        </authorList>
    </citation>
    <scope>NUCLEOTIDE SEQUENCE [LARGE SCALE GENOMIC DNA]</scope>
    <source>
        <strain evidence="5">cv. Chardonnay</strain>
        <tissue evidence="4">Leaf</tissue>
    </source>
</reference>
<dbReference type="InterPro" id="IPR001660">
    <property type="entry name" value="SAM"/>
</dbReference>
<evidence type="ECO:0000259" key="3">
    <source>
        <dbReference type="PROSITE" id="PS50105"/>
    </source>
</evidence>
<dbReference type="Proteomes" id="UP000288805">
    <property type="component" value="Unassembled WGS sequence"/>
</dbReference>
<dbReference type="InterPro" id="IPR013761">
    <property type="entry name" value="SAM/pointed_sf"/>
</dbReference>
<evidence type="ECO:0000313" key="5">
    <source>
        <dbReference type="Proteomes" id="UP000288805"/>
    </source>
</evidence>
<proteinExistence type="predicted"/>
<keyword evidence="1" id="KW-0677">Repeat</keyword>
<accession>A0A438DDY8</accession>
<dbReference type="PANTHER" id="PTHR10627">
    <property type="entry name" value="SCP160"/>
    <property type="match status" value="1"/>
</dbReference>
<sequence>MYADRVEAGAKRSVYERLNGTSLDDSGRRRQFTGKRFYLWPSASIRLYQFKLIMELCHIRKRPLQLMDEKEEWVDINTNGEDNRAISEAFAGIPLSLILLDWNLIWRTMRLTKETLSKWLPPPIGEIRNLHTIYLMLPVVIWDCGEICLNNSSFLCRQRQDDDKWEHDLYEDGETQISNRKVGARDLRLKLQKKVGQQVPLSGKGSLSGGVRDLREKLSGTMHSQPVNNDPPKAKPAMEAGKPTRKNVAVEAPVSGTKKVASQADTSVDGFLQSLGLEKYLITFQAEEVDMTALIHMTDEDLKAMGIPMGASPFYVDRVQGRRYFWHWNLKPDLWEWSWFFFPVYLDISHFLGAAALRKSLGLCET</sequence>
<feature type="domain" description="SAM" evidence="3">
    <location>
        <begin position="263"/>
        <end position="307"/>
    </location>
</feature>
<feature type="region of interest" description="Disordered" evidence="2">
    <location>
        <begin position="220"/>
        <end position="247"/>
    </location>
</feature>
<dbReference type="EMBL" id="QGNW01001667">
    <property type="protein sequence ID" value="RVW33695.1"/>
    <property type="molecule type" value="Genomic_DNA"/>
</dbReference>
<comment type="caution">
    <text evidence="4">The sequence shown here is derived from an EMBL/GenBank/DDBJ whole genome shotgun (WGS) entry which is preliminary data.</text>
</comment>
<dbReference type="PANTHER" id="PTHR10627:SF74">
    <property type="entry name" value="OS08G0526500 PROTEIN"/>
    <property type="match status" value="1"/>
</dbReference>
<dbReference type="PROSITE" id="PS50105">
    <property type="entry name" value="SAM_DOMAIN"/>
    <property type="match status" value="1"/>
</dbReference>
<organism evidence="4 5">
    <name type="scientific">Vitis vinifera</name>
    <name type="common">Grape</name>
    <dbReference type="NCBI Taxonomy" id="29760"/>
    <lineage>
        <taxon>Eukaryota</taxon>
        <taxon>Viridiplantae</taxon>
        <taxon>Streptophyta</taxon>
        <taxon>Embryophyta</taxon>
        <taxon>Tracheophyta</taxon>
        <taxon>Spermatophyta</taxon>
        <taxon>Magnoliopsida</taxon>
        <taxon>eudicotyledons</taxon>
        <taxon>Gunneridae</taxon>
        <taxon>Pentapetalae</taxon>
        <taxon>rosids</taxon>
        <taxon>Vitales</taxon>
        <taxon>Vitaceae</taxon>
        <taxon>Viteae</taxon>
        <taxon>Vitis</taxon>
    </lineage>
</organism>
<evidence type="ECO:0000256" key="2">
    <source>
        <dbReference type="SAM" id="MobiDB-lite"/>
    </source>
</evidence>
<evidence type="ECO:0000256" key="1">
    <source>
        <dbReference type="ARBA" id="ARBA00022737"/>
    </source>
</evidence>
<dbReference type="Gene3D" id="1.10.150.50">
    <property type="entry name" value="Transcription Factor, Ets-1"/>
    <property type="match status" value="1"/>
</dbReference>
<dbReference type="Pfam" id="PF00536">
    <property type="entry name" value="SAM_1"/>
    <property type="match status" value="1"/>
</dbReference>